<organism evidence="1 2">
    <name type="scientific">Lepagella muris</name>
    <dbReference type="NCBI Taxonomy" id="3032870"/>
    <lineage>
        <taxon>Bacteria</taxon>
        <taxon>Pseudomonadati</taxon>
        <taxon>Bacteroidota</taxon>
        <taxon>Bacteroidia</taxon>
        <taxon>Bacteroidales</taxon>
        <taxon>Muribaculaceae</taxon>
        <taxon>Lepagella</taxon>
    </lineage>
</organism>
<sequence length="79" mass="9313">MLPYLVELTREERILGFVATSIETLSRRLNRPYIEVYAAMKESGALQYMVDCYEPLHTQSREYVDDSILEFIHNRNISI</sequence>
<accession>A0AC61RES7</accession>
<name>A0AC61RES7_9BACT</name>
<evidence type="ECO:0000313" key="2">
    <source>
        <dbReference type="Proteomes" id="UP000306319"/>
    </source>
</evidence>
<dbReference type="EMBL" id="SRYB01000023">
    <property type="protein sequence ID" value="TGY77567.1"/>
    <property type="molecule type" value="Genomic_DNA"/>
</dbReference>
<comment type="caution">
    <text evidence="1">The sequence shown here is derived from an EMBL/GenBank/DDBJ whole genome shotgun (WGS) entry which is preliminary data.</text>
</comment>
<evidence type="ECO:0000313" key="1">
    <source>
        <dbReference type="EMBL" id="TGY77567.1"/>
    </source>
</evidence>
<protein>
    <submittedName>
        <fullName evidence="1">DUF3791 domain-containing protein</fullName>
    </submittedName>
</protein>
<reference evidence="1" key="1">
    <citation type="submission" date="2019-04" db="EMBL/GenBank/DDBJ databases">
        <title>Microbes associate with the intestines of laboratory mice.</title>
        <authorList>
            <person name="Navarre W."/>
            <person name="Wong E."/>
            <person name="Huang K."/>
            <person name="Tropini C."/>
            <person name="Ng K."/>
            <person name="Yu B."/>
        </authorList>
    </citation>
    <scope>NUCLEOTIDE SEQUENCE</scope>
    <source>
        <strain evidence="1">NM04_E33</strain>
    </source>
</reference>
<gene>
    <name evidence="1" type="ORF">E5331_14065</name>
</gene>
<keyword evidence="2" id="KW-1185">Reference proteome</keyword>
<dbReference type="Proteomes" id="UP000306319">
    <property type="component" value="Unassembled WGS sequence"/>
</dbReference>
<proteinExistence type="predicted"/>